<dbReference type="InterPro" id="IPR014462">
    <property type="entry name" value="Phage_Mu_Gp45"/>
</dbReference>
<dbReference type="EMBL" id="CP003221">
    <property type="protein sequence ID" value="EGJ49056.1"/>
    <property type="molecule type" value="Genomic_DNA"/>
</dbReference>
<dbReference type="eggNOG" id="COG4384">
    <property type="taxonomic scope" value="Bacteria"/>
</dbReference>
<dbReference type="InterPro" id="IPR013046">
    <property type="entry name" value="GpV/Gp45"/>
</dbReference>
<dbReference type="RefSeq" id="WP_014258892.1">
    <property type="nucleotide sequence ID" value="NC_016629.1"/>
</dbReference>
<dbReference type="InterPro" id="IPR053861">
    <property type="entry name" value="Phage_Mu_Gp45_N"/>
</dbReference>
<dbReference type="AlphaFoldDB" id="F3YW26"/>
<feature type="domain" description="Bacteriophage Mu Gp45 N-terminal" evidence="2">
    <location>
        <begin position="23"/>
        <end position="90"/>
    </location>
</feature>
<dbReference type="KEGG" id="daf:Desaf_0704"/>
<evidence type="ECO:0000259" key="2">
    <source>
        <dbReference type="Pfam" id="PF06890"/>
    </source>
</evidence>
<feature type="region of interest" description="Disordered" evidence="1">
    <location>
        <begin position="222"/>
        <end position="242"/>
    </location>
</feature>
<dbReference type="HOGENOM" id="CLU_108409_3_0_7"/>
<proteinExistence type="predicted"/>
<evidence type="ECO:0000256" key="1">
    <source>
        <dbReference type="SAM" id="MobiDB-lite"/>
    </source>
</evidence>
<protein>
    <submittedName>
        <fullName evidence="3">Phage baseplate assembly protein V</fullName>
    </submittedName>
</protein>
<dbReference type="NCBIfam" id="TIGR01644">
    <property type="entry name" value="phage_P2_V"/>
    <property type="match status" value="1"/>
</dbReference>
<evidence type="ECO:0000313" key="3">
    <source>
        <dbReference type="EMBL" id="EGJ49056.1"/>
    </source>
</evidence>
<evidence type="ECO:0000313" key="4">
    <source>
        <dbReference type="Proteomes" id="UP000007844"/>
    </source>
</evidence>
<sequence length="242" mass="24905">MDMRALGKLLGPIKRRISLMVTRAVVSLVDSEQAMQLLQIKGLADELLDDCEHFEAYGFTSNPHPGAEGVALAAGGNRSHCIVVCVGDRRYRLKGLKSGEVAIYTDEGDSVHFQRGRKIKVTGGEEVSVATKRLTAEASASASVVSPEIVATCDTFDVAASVAANVDTPLLTVTGNLAVSGMVGAAGFGIGAPSAAEAGKVKAETVEDSAGSMAEMRQIYNGHTHTAPSGGGTTSAPAQGMS</sequence>
<dbReference type="Proteomes" id="UP000007844">
    <property type="component" value="Chromosome"/>
</dbReference>
<dbReference type="STRING" id="690850.Desaf_0704"/>
<keyword evidence="4" id="KW-1185">Reference proteome</keyword>
<dbReference type="PIRSF" id="PIRSF012337">
    <property type="entry name" value="gp45"/>
    <property type="match status" value="1"/>
</dbReference>
<gene>
    <name evidence="3" type="ORF">Desaf_0704</name>
</gene>
<accession>F3YW26</accession>
<name>F3YW26_DESAF</name>
<organism evidence="3 4">
    <name type="scientific">Desulfocurvibacter africanus subsp. africanus str. Walvis Bay</name>
    <dbReference type="NCBI Taxonomy" id="690850"/>
    <lineage>
        <taxon>Bacteria</taxon>
        <taxon>Pseudomonadati</taxon>
        <taxon>Thermodesulfobacteriota</taxon>
        <taxon>Desulfovibrionia</taxon>
        <taxon>Desulfovibrionales</taxon>
        <taxon>Desulfovibrionaceae</taxon>
        <taxon>Desulfocurvibacter</taxon>
    </lineage>
</organism>
<reference evidence="3 4" key="1">
    <citation type="journal article" date="2011" name="J. Bacteriol.">
        <title>Genome sequence of the mercury-methylating and pleomorphic Desulfovibrio africanus Strain Walvis Bay.</title>
        <authorList>
            <person name="Brown S.D."/>
            <person name="Wall J.D."/>
            <person name="Kucken A.M."/>
            <person name="Gilmour C.C."/>
            <person name="Podar M."/>
            <person name="Brandt C.C."/>
            <person name="Teshima H."/>
            <person name="Detter J.C."/>
            <person name="Han C.S."/>
            <person name="Land M.L."/>
            <person name="Lucas S."/>
            <person name="Han J."/>
            <person name="Pennacchio L."/>
            <person name="Nolan M."/>
            <person name="Pitluck S."/>
            <person name="Woyke T."/>
            <person name="Goodwin L."/>
            <person name="Palumbo A.V."/>
            <person name="Elias D.A."/>
        </authorList>
    </citation>
    <scope>NUCLEOTIDE SEQUENCE [LARGE SCALE GENOMIC DNA]</scope>
    <source>
        <strain evidence="3 4">Walvis Bay</strain>
    </source>
</reference>
<dbReference type="Pfam" id="PF06890">
    <property type="entry name" value="Phage_Mu_Gp45"/>
    <property type="match status" value="1"/>
</dbReference>